<dbReference type="PROSITE" id="PS00105">
    <property type="entry name" value="AA_TRANSFER_CLASS_1"/>
    <property type="match status" value="1"/>
</dbReference>
<dbReference type="PANTHER" id="PTHR46383">
    <property type="entry name" value="ASPARTATE AMINOTRANSFERASE"/>
    <property type="match status" value="1"/>
</dbReference>
<dbReference type="InterPro" id="IPR050596">
    <property type="entry name" value="AspAT/PAT-like"/>
</dbReference>
<dbReference type="InterPro" id="IPR004839">
    <property type="entry name" value="Aminotransferase_I/II_large"/>
</dbReference>
<dbReference type="Proteomes" id="UP000051697">
    <property type="component" value="Unassembled WGS sequence"/>
</dbReference>
<dbReference type="GO" id="GO:0030170">
    <property type="term" value="F:pyridoxal phosphate binding"/>
    <property type="evidence" value="ECO:0007669"/>
    <property type="project" value="InterPro"/>
</dbReference>
<dbReference type="EC" id="2.6.1.-" evidence="6"/>
<dbReference type="PANTHER" id="PTHR46383:SF4">
    <property type="entry name" value="AMINOTRANSFERASE"/>
    <property type="match status" value="1"/>
</dbReference>
<dbReference type="Gene3D" id="3.40.640.10">
    <property type="entry name" value="Type I PLP-dependent aspartate aminotransferase-like (Major domain)"/>
    <property type="match status" value="1"/>
</dbReference>
<dbReference type="Gene3D" id="3.90.1150.10">
    <property type="entry name" value="Aspartate Aminotransferase, domain 1"/>
    <property type="match status" value="1"/>
</dbReference>
<dbReference type="InterPro" id="IPR015424">
    <property type="entry name" value="PyrdxlP-dep_Trfase"/>
</dbReference>
<feature type="domain" description="Aminotransferase class I/classII large" evidence="7">
    <location>
        <begin position="38"/>
        <end position="387"/>
    </location>
</feature>
<dbReference type="InterPro" id="IPR015421">
    <property type="entry name" value="PyrdxlP-dep_Trfase_major"/>
</dbReference>
<evidence type="ECO:0000256" key="4">
    <source>
        <dbReference type="ARBA" id="ARBA00022679"/>
    </source>
</evidence>
<comment type="caution">
    <text evidence="8">The sequence shown here is derived from an EMBL/GenBank/DDBJ whole genome shotgun (WGS) entry which is preliminary data.</text>
</comment>
<evidence type="ECO:0000256" key="6">
    <source>
        <dbReference type="RuleBase" id="RU000481"/>
    </source>
</evidence>
<name>A0A0R1RPH5_9LACO</name>
<gene>
    <name evidence="8" type="ORF">FC70_GL000903</name>
</gene>
<comment type="similarity">
    <text evidence="2 6">Belongs to the class-I pyridoxal-phosphate-dependent aminotransferase family.</text>
</comment>
<protein>
    <recommendedName>
        <fullName evidence="6">Aminotransferase</fullName>
        <ecNumber evidence="6">2.6.1.-</ecNumber>
    </recommendedName>
</protein>
<dbReference type="InterPro" id="IPR015422">
    <property type="entry name" value="PyrdxlP-dep_Trfase_small"/>
</dbReference>
<dbReference type="Pfam" id="PF00155">
    <property type="entry name" value="Aminotran_1_2"/>
    <property type="match status" value="1"/>
</dbReference>
<evidence type="ECO:0000313" key="8">
    <source>
        <dbReference type="EMBL" id="KRL55307.1"/>
    </source>
</evidence>
<evidence type="ECO:0000256" key="5">
    <source>
        <dbReference type="ARBA" id="ARBA00022898"/>
    </source>
</evidence>
<dbReference type="GO" id="GO:0008483">
    <property type="term" value="F:transaminase activity"/>
    <property type="evidence" value="ECO:0007669"/>
    <property type="project" value="UniProtKB-KW"/>
</dbReference>
<sequence>MDMSEKVQQLLGRMHDELADVKPSSIRAFDQEASKIPGVIKLTLGEPDFNTPEHIKQAAIKSIENNHSHYPQSAGTPGLRAAAADFLDKKYNLNYTADNMIVTVGATEAIATAVLSVTNPGDEIIVPTPIWPMYISILKAHGVVPVYINTAEEDFVLSPAKLKATLDEHGDKIKAVVLNFPSNPTGVTYRRKDTKAIADVLSDRNVFVIADEIYSELTYGEKHVSIAEYLPEQTILINGVSKSHAMTGWRIGIMAAQADIQKELFKMHQFSVTTATYVAQDAAEEALTNGFDDGLEMCKDYQKRGEFVHEQMTSFGFKATKPQGAFYSFCKIPASWEISDWDFCRQLLVEQKVALVAGSPFGPGGEGYIRISYASSMANLQEAMKRISKFIENNFKNIGN</sequence>
<evidence type="ECO:0000256" key="1">
    <source>
        <dbReference type="ARBA" id="ARBA00001933"/>
    </source>
</evidence>
<evidence type="ECO:0000256" key="3">
    <source>
        <dbReference type="ARBA" id="ARBA00022576"/>
    </source>
</evidence>
<evidence type="ECO:0000259" key="7">
    <source>
        <dbReference type="Pfam" id="PF00155"/>
    </source>
</evidence>
<dbReference type="EMBL" id="AZFE01000031">
    <property type="protein sequence ID" value="KRL55307.1"/>
    <property type="molecule type" value="Genomic_DNA"/>
</dbReference>
<evidence type="ECO:0000313" key="9">
    <source>
        <dbReference type="Proteomes" id="UP000051697"/>
    </source>
</evidence>
<dbReference type="GO" id="GO:0006520">
    <property type="term" value="P:amino acid metabolic process"/>
    <property type="evidence" value="ECO:0007669"/>
    <property type="project" value="InterPro"/>
</dbReference>
<keyword evidence="5" id="KW-0663">Pyridoxal phosphate</keyword>
<reference evidence="8 9" key="1">
    <citation type="journal article" date="2015" name="Genome Announc.">
        <title>Expanding the biotechnology potential of lactobacilli through comparative genomics of 213 strains and associated genera.</title>
        <authorList>
            <person name="Sun Z."/>
            <person name="Harris H.M."/>
            <person name="McCann A."/>
            <person name="Guo C."/>
            <person name="Argimon S."/>
            <person name="Zhang W."/>
            <person name="Yang X."/>
            <person name="Jeffery I.B."/>
            <person name="Cooney J.C."/>
            <person name="Kagawa T.F."/>
            <person name="Liu W."/>
            <person name="Song Y."/>
            <person name="Salvetti E."/>
            <person name="Wrobel A."/>
            <person name="Rasinkangas P."/>
            <person name="Parkhill J."/>
            <person name="Rea M.C."/>
            <person name="O'Sullivan O."/>
            <person name="Ritari J."/>
            <person name="Douillard F.P."/>
            <person name="Paul Ross R."/>
            <person name="Yang R."/>
            <person name="Briner A.E."/>
            <person name="Felis G.E."/>
            <person name="de Vos W.M."/>
            <person name="Barrangou R."/>
            <person name="Klaenhammer T.R."/>
            <person name="Caufield P.W."/>
            <person name="Cui Y."/>
            <person name="Zhang H."/>
            <person name="O'Toole P.W."/>
        </authorList>
    </citation>
    <scope>NUCLEOTIDE SEQUENCE [LARGE SCALE GENOMIC DNA]</scope>
    <source>
        <strain evidence="8 9">DSM 15707</strain>
    </source>
</reference>
<dbReference type="InterPro" id="IPR004838">
    <property type="entry name" value="NHTrfase_class1_PyrdxlP-BS"/>
</dbReference>
<dbReference type="STRING" id="1423778.FC70_GL000903"/>
<organism evidence="8 9">
    <name type="scientific">Paucilactobacillus oligofermentans DSM 15707 = LMG 22743</name>
    <dbReference type="NCBI Taxonomy" id="1423778"/>
    <lineage>
        <taxon>Bacteria</taxon>
        <taxon>Bacillati</taxon>
        <taxon>Bacillota</taxon>
        <taxon>Bacilli</taxon>
        <taxon>Lactobacillales</taxon>
        <taxon>Lactobacillaceae</taxon>
        <taxon>Paucilactobacillus</taxon>
    </lineage>
</organism>
<accession>A0A0R1RPH5</accession>
<dbReference type="SUPFAM" id="SSF53383">
    <property type="entry name" value="PLP-dependent transferases"/>
    <property type="match status" value="1"/>
</dbReference>
<evidence type="ECO:0000256" key="2">
    <source>
        <dbReference type="ARBA" id="ARBA00007441"/>
    </source>
</evidence>
<dbReference type="AlphaFoldDB" id="A0A0R1RPH5"/>
<proteinExistence type="inferred from homology"/>
<keyword evidence="3 6" id="KW-0032">Aminotransferase</keyword>
<keyword evidence="9" id="KW-1185">Reference proteome</keyword>
<comment type="cofactor">
    <cofactor evidence="1 6">
        <name>pyridoxal 5'-phosphate</name>
        <dbReference type="ChEBI" id="CHEBI:597326"/>
    </cofactor>
</comment>
<dbReference type="CDD" id="cd00609">
    <property type="entry name" value="AAT_like"/>
    <property type="match status" value="1"/>
</dbReference>
<keyword evidence="4 6" id="KW-0808">Transferase</keyword>
<dbReference type="PATRIC" id="fig|1423778.4.peg.936"/>